<name>A0A4Y2KCB4_ARAVE</name>
<reference evidence="1 2" key="1">
    <citation type="journal article" date="2019" name="Sci. Rep.">
        <title>Orb-weaving spider Araneus ventricosus genome elucidates the spidroin gene catalogue.</title>
        <authorList>
            <person name="Kono N."/>
            <person name="Nakamura H."/>
            <person name="Ohtoshi R."/>
            <person name="Moran D.A.P."/>
            <person name="Shinohara A."/>
            <person name="Yoshida Y."/>
            <person name="Fujiwara M."/>
            <person name="Mori M."/>
            <person name="Tomita M."/>
            <person name="Arakawa K."/>
        </authorList>
    </citation>
    <scope>NUCLEOTIDE SEQUENCE [LARGE SCALE GENOMIC DNA]</scope>
</reference>
<evidence type="ECO:0000313" key="2">
    <source>
        <dbReference type="Proteomes" id="UP000499080"/>
    </source>
</evidence>
<comment type="caution">
    <text evidence="1">The sequence shown here is derived from an EMBL/GenBank/DDBJ whole genome shotgun (WGS) entry which is preliminary data.</text>
</comment>
<accession>A0A4Y2KCB4</accession>
<gene>
    <name evidence="1" type="ORF">AVEN_190931_1</name>
</gene>
<evidence type="ECO:0000313" key="1">
    <source>
        <dbReference type="EMBL" id="GBM99917.1"/>
    </source>
</evidence>
<protein>
    <submittedName>
        <fullName evidence="1">Uncharacterized protein</fullName>
    </submittedName>
</protein>
<proteinExistence type="predicted"/>
<dbReference type="AlphaFoldDB" id="A0A4Y2KCB4"/>
<organism evidence="1 2">
    <name type="scientific">Araneus ventricosus</name>
    <name type="common">Orbweaver spider</name>
    <name type="synonym">Epeira ventricosa</name>
    <dbReference type="NCBI Taxonomy" id="182803"/>
    <lineage>
        <taxon>Eukaryota</taxon>
        <taxon>Metazoa</taxon>
        <taxon>Ecdysozoa</taxon>
        <taxon>Arthropoda</taxon>
        <taxon>Chelicerata</taxon>
        <taxon>Arachnida</taxon>
        <taxon>Araneae</taxon>
        <taxon>Araneomorphae</taxon>
        <taxon>Entelegynae</taxon>
        <taxon>Araneoidea</taxon>
        <taxon>Araneidae</taxon>
        <taxon>Araneus</taxon>
    </lineage>
</organism>
<dbReference type="Proteomes" id="UP000499080">
    <property type="component" value="Unassembled WGS sequence"/>
</dbReference>
<keyword evidence="2" id="KW-1185">Reference proteome</keyword>
<sequence>MCFFSLIFEWFLDSNISLQQSFSNLALQICKLAASLTRQECKLKTSFCKRVSHHDSNLQQVSCVKHIANYSKKYADEPPTTRFLNLSSSPLSQRDFDCGRHIALQKDCSYSSYFKLSS</sequence>
<dbReference type="EMBL" id="BGPR01004461">
    <property type="protein sequence ID" value="GBM99917.1"/>
    <property type="molecule type" value="Genomic_DNA"/>
</dbReference>